<dbReference type="KEGG" id="vei:Veis_3830"/>
<name>A1WPI2_VEREI</name>
<organism evidence="1 2">
    <name type="scientific">Verminephrobacter eiseniae (strain EF01-2)</name>
    <dbReference type="NCBI Taxonomy" id="391735"/>
    <lineage>
        <taxon>Bacteria</taxon>
        <taxon>Pseudomonadati</taxon>
        <taxon>Pseudomonadota</taxon>
        <taxon>Betaproteobacteria</taxon>
        <taxon>Burkholderiales</taxon>
        <taxon>Comamonadaceae</taxon>
        <taxon>Verminephrobacter</taxon>
    </lineage>
</organism>
<dbReference type="STRING" id="391735.Veis_3830"/>
<reference evidence="2" key="1">
    <citation type="submission" date="2006-12" db="EMBL/GenBank/DDBJ databases">
        <title>Complete sequence of chromosome 1 of Verminephrobacter eiseniae EF01-2.</title>
        <authorList>
            <person name="Copeland A."/>
            <person name="Lucas S."/>
            <person name="Lapidus A."/>
            <person name="Barry K."/>
            <person name="Detter J.C."/>
            <person name="Glavina del Rio T."/>
            <person name="Dalin E."/>
            <person name="Tice H."/>
            <person name="Pitluck S."/>
            <person name="Chertkov O."/>
            <person name="Brettin T."/>
            <person name="Bruce D."/>
            <person name="Han C."/>
            <person name="Tapia R."/>
            <person name="Gilna P."/>
            <person name="Schmutz J."/>
            <person name="Larimer F."/>
            <person name="Land M."/>
            <person name="Hauser L."/>
            <person name="Kyrpides N."/>
            <person name="Kim E."/>
            <person name="Stahl D."/>
            <person name="Richardson P."/>
        </authorList>
    </citation>
    <scope>NUCLEOTIDE SEQUENCE [LARGE SCALE GENOMIC DNA]</scope>
    <source>
        <strain evidence="2">EF01-2</strain>
    </source>
</reference>
<protein>
    <submittedName>
        <fullName evidence="1">Uncharacterized protein</fullName>
    </submittedName>
</protein>
<dbReference type="HOGENOM" id="CLU_2541649_0_0_4"/>
<proteinExistence type="predicted"/>
<dbReference type="AlphaFoldDB" id="A1WPI2"/>
<evidence type="ECO:0000313" key="1">
    <source>
        <dbReference type="EMBL" id="ABM59539.1"/>
    </source>
</evidence>
<accession>A1WPI2</accession>
<sequence>MVRLRPRHPSCRHCPCPAQRPCAARSMPVPWLADLVSDCGAIGRMALEYLQRPAPARATKHVALRIPDAWHTAIYYQTVTSTG</sequence>
<dbReference type="EMBL" id="CP000542">
    <property type="protein sequence ID" value="ABM59539.1"/>
    <property type="molecule type" value="Genomic_DNA"/>
</dbReference>
<gene>
    <name evidence="1" type="ordered locus">Veis_3830</name>
</gene>
<dbReference type="Proteomes" id="UP000000374">
    <property type="component" value="Chromosome"/>
</dbReference>
<evidence type="ECO:0000313" key="2">
    <source>
        <dbReference type="Proteomes" id="UP000000374"/>
    </source>
</evidence>
<keyword evidence="2" id="KW-1185">Reference proteome</keyword>